<dbReference type="EMBL" id="HACA01027777">
    <property type="protein sequence ID" value="CDW45138.1"/>
    <property type="molecule type" value="Transcribed_RNA"/>
</dbReference>
<reference evidence="1" key="1">
    <citation type="submission" date="2014-05" db="EMBL/GenBank/DDBJ databases">
        <authorList>
            <person name="Chronopoulou M."/>
        </authorList>
    </citation>
    <scope>NUCLEOTIDE SEQUENCE</scope>
    <source>
        <tissue evidence="1">Whole organism</tissue>
    </source>
</reference>
<proteinExistence type="predicted"/>
<protein>
    <submittedName>
        <fullName evidence="1">Uncharacterized protein</fullName>
    </submittedName>
</protein>
<evidence type="ECO:0000313" key="1">
    <source>
        <dbReference type="EMBL" id="CDW45138.1"/>
    </source>
</evidence>
<name>A0A0K2V3L6_LEPSM</name>
<sequence>NIASKITHIKANKLYNLYFNLYQHLSILKCGGLLECQVYVRDV</sequence>
<feature type="non-terminal residue" evidence="1">
    <location>
        <position position="1"/>
    </location>
</feature>
<accession>A0A0K2V3L6</accession>
<organism evidence="1">
    <name type="scientific">Lepeophtheirus salmonis</name>
    <name type="common">Salmon louse</name>
    <name type="synonym">Caligus salmonis</name>
    <dbReference type="NCBI Taxonomy" id="72036"/>
    <lineage>
        <taxon>Eukaryota</taxon>
        <taxon>Metazoa</taxon>
        <taxon>Ecdysozoa</taxon>
        <taxon>Arthropoda</taxon>
        <taxon>Crustacea</taxon>
        <taxon>Multicrustacea</taxon>
        <taxon>Hexanauplia</taxon>
        <taxon>Copepoda</taxon>
        <taxon>Siphonostomatoida</taxon>
        <taxon>Caligidae</taxon>
        <taxon>Lepeophtheirus</taxon>
    </lineage>
</organism>
<dbReference type="AlphaFoldDB" id="A0A0K2V3L6"/>